<dbReference type="InterPro" id="IPR009214">
    <property type="entry name" value="DUF1129"/>
</dbReference>
<name>A0A483B4N9_OENOE</name>
<dbReference type="EMBL" id="MLOK01000009">
    <property type="protein sequence ID" value="OIM22168.1"/>
    <property type="molecule type" value="Genomic_DNA"/>
</dbReference>
<dbReference type="AlphaFoldDB" id="A0A483B4N9"/>
<proteinExistence type="predicted"/>
<organism evidence="1 2">
    <name type="scientific">Oenococcus oeni</name>
    <name type="common">Leuconostoc oenos</name>
    <dbReference type="NCBI Taxonomy" id="1247"/>
    <lineage>
        <taxon>Bacteria</taxon>
        <taxon>Bacillati</taxon>
        <taxon>Bacillota</taxon>
        <taxon>Bacilli</taxon>
        <taxon>Lactobacillales</taxon>
        <taxon>Lactobacillaceae</taxon>
        <taxon>Oenococcus</taxon>
    </lineage>
</organism>
<comment type="caution">
    <text evidence="1">The sequence shown here is derived from an EMBL/GenBank/DDBJ whole genome shotgun (WGS) entry which is preliminary data.</text>
</comment>
<reference evidence="1 2" key="1">
    <citation type="journal article" date="2016" name="BMC Genomics">
        <title>Consensus pan-genome assembly of the specialised wine bacterium Oenococcus oeni.</title>
        <authorList>
            <person name="Sternes P.R."/>
            <person name="Borneman A.R."/>
        </authorList>
    </citation>
    <scope>NUCLEOTIDE SEQUENCE [LARGE SCALE GENOMIC DNA]</scope>
    <source>
        <strain evidence="1 2">AWRIB661</strain>
    </source>
</reference>
<dbReference type="Pfam" id="PF06570">
    <property type="entry name" value="DUF1129"/>
    <property type="match status" value="1"/>
</dbReference>
<protein>
    <submittedName>
        <fullName evidence="1">Uncharacterized protein</fullName>
    </submittedName>
</protein>
<evidence type="ECO:0000313" key="1">
    <source>
        <dbReference type="EMBL" id="OIM22168.1"/>
    </source>
</evidence>
<dbReference type="Proteomes" id="UP000181728">
    <property type="component" value="Unassembled WGS sequence"/>
</dbReference>
<evidence type="ECO:0000313" key="2">
    <source>
        <dbReference type="Proteomes" id="UP000181728"/>
    </source>
</evidence>
<accession>A0A483B4N9</accession>
<dbReference type="RefSeq" id="WP_032818614.1">
    <property type="nucleotide sequence ID" value="NZ_MLOK01000009.1"/>
</dbReference>
<sequence>MTNSELSKRNQEFIFHLTKLLNNSKSFNDEKTNSTLITVREKLLAGQKTGKTARQLFGTPSEYYQDLIDPKGAANRRRKLAQQGHKVNNPASTAARPRITQQLFDYGFGIEFIDTSWTLLIMFSALYAITGAIGSSKQSQSIGLITIFLFSLISGAAYVFVLRILTPDPSKKERIPIWQRLLYSLLILVSWLVLFTGVTSLIPVKFNPVLNSLWLFAIAVVAGVSYYFWNKKSSLPRGILIIGSLATNSSVQYRQKYPKIKKAKGKI</sequence>
<gene>
    <name evidence="1" type="ORF">ATX59_00635</name>
</gene>